<keyword evidence="6" id="KW-1185">Reference proteome</keyword>
<accession>A0ABD0LPH5</accession>
<feature type="repeat" description="ANK" evidence="3">
    <location>
        <begin position="528"/>
        <end position="560"/>
    </location>
</feature>
<dbReference type="Proteomes" id="UP001519460">
    <property type="component" value="Unassembled WGS sequence"/>
</dbReference>
<organism evidence="5 6">
    <name type="scientific">Batillaria attramentaria</name>
    <dbReference type="NCBI Taxonomy" id="370345"/>
    <lineage>
        <taxon>Eukaryota</taxon>
        <taxon>Metazoa</taxon>
        <taxon>Spiralia</taxon>
        <taxon>Lophotrochozoa</taxon>
        <taxon>Mollusca</taxon>
        <taxon>Gastropoda</taxon>
        <taxon>Caenogastropoda</taxon>
        <taxon>Sorbeoconcha</taxon>
        <taxon>Cerithioidea</taxon>
        <taxon>Batillariidae</taxon>
        <taxon>Batillaria</taxon>
    </lineage>
</organism>
<sequence>MLPFTPNSYVRIPAPEDATPQPHSPNYEYQYYSNFRPRTRGRAGLTQSVCVRPGGSASLYEDETGKRMFTETVQVVPVSDGYRVLRPGSARSNQHQNRSEQDRQMSQPPSSQAVQASRAGYRFSRNIGNENMRQRMDDKLTSVRLRPDFTRSLDVRQSNMSSLSVASRNSGSSGGKKTTAGSNAVSGSGPQDQRGSFHESLMRPHQDKEEEFQCDCQKYHSHTFKGRPVNKEVVEETRKFIDTLTASVKAEDKREENHEDLRNIFWTPSLSFHPYKHGDKLVEFSDLWPNMVELREHFMNSGIQRTVLRDTAVLDLCKLALACGPVRLLRCLIELELVRVDQYVENGTGMLHVAVLANNTEAVQYLTSIKISPKLRDRFGYTADQVCYSSAVRRQLPPKYLLNRESRQAGDGRMVLKPSLQDKDTIFKLAANPKYFDEIQKKLQSLDFNVNTECDTNGDFLLHIVCKKGLSQLPLIMALVKIQGADVELCNAEGFTPLMLAAAAGNCVLCDVLMCLFGADPNKPNPNTGRCALHYAVEGNHRKTVECLLRRGADVNVEDHHGRRPDDIPLCQGTNDDCHEVIEFNRTRRMETLSERIRKGELEKHHLQPTDLFVVDNDGYTLVMTAAIYNRHDVLETLLQTNDTAIDAQHIKTGMTALAIAAQMGNVEAVEVLLNRGANPTIKDMKDYLPLHHAVLNNQEKAVDAMLEHFPQCYWGLYTATRLCKRTSIHVKLKSAFNRRQEEMVTPKLLACAMNGAADELYQLLDDGDNINVKSGTGNWPLYLAVENGHLDVVKLLFERGGDIRKRHSATGETVLHIAAKMGHLDICQYLLNFCQQTHIRSSRRPSRKLLDINTTDTNNRTPLQLAAEKGFSRIVEALLKHGATTALLDGGGQLIQCPQYEGVRMQIEAHRQQHTKEVVACITDRSRKAAAAFEQLQKIWLPRFDHNLRTKQGDTPLMVTCAAGKLQILKFLLESAVYPQSKADSDVDDDSDADSGVLDPSGGTFNKRQGKSSDGEDLQTSGAFTQSAELPTGNLCNNGLVSHVCAVNLTDGNTALHRAVEHADNHQMVKVLLEADPTCIAIQNDLGLSPLHLACKLSRKKVIEQLLMVEGIDLNARTLDSLLPEEMTTNKSIIRMVQKARLQQTGLPTPPPKVYDPEAKDDTSSNSASNAGSTVNFDKVHSQYEALRKETKPAS</sequence>
<dbReference type="PROSITE" id="PS50088">
    <property type="entry name" value="ANK_REPEAT"/>
    <property type="match status" value="8"/>
</dbReference>
<feature type="region of interest" description="Disordered" evidence="4">
    <location>
        <begin position="84"/>
        <end position="139"/>
    </location>
</feature>
<feature type="repeat" description="ANK" evidence="3">
    <location>
        <begin position="653"/>
        <end position="685"/>
    </location>
</feature>
<feature type="compositionally biased region" description="Basic and acidic residues" evidence="4">
    <location>
        <begin position="1179"/>
        <end position="1196"/>
    </location>
</feature>
<feature type="region of interest" description="Disordered" evidence="4">
    <location>
        <begin position="1142"/>
        <end position="1196"/>
    </location>
</feature>
<feature type="repeat" description="ANK" evidence="3">
    <location>
        <begin position="1087"/>
        <end position="1120"/>
    </location>
</feature>
<name>A0ABD0LPH5_9CAEN</name>
<dbReference type="PRINTS" id="PR01415">
    <property type="entry name" value="ANKYRIN"/>
</dbReference>
<reference evidence="5 6" key="1">
    <citation type="journal article" date="2023" name="Sci. Data">
        <title>Genome assembly of the Korean intertidal mud-creeper Batillaria attramentaria.</title>
        <authorList>
            <person name="Patra A.K."/>
            <person name="Ho P.T."/>
            <person name="Jun S."/>
            <person name="Lee S.J."/>
            <person name="Kim Y."/>
            <person name="Won Y.J."/>
        </authorList>
    </citation>
    <scope>NUCLEOTIDE SEQUENCE [LARGE SCALE GENOMIC DNA]</scope>
    <source>
        <strain evidence="5">Wonlab-2016</strain>
    </source>
</reference>
<feature type="repeat" description="ANK" evidence="3">
    <location>
        <begin position="953"/>
        <end position="985"/>
    </location>
</feature>
<comment type="caution">
    <text evidence="5">The sequence shown here is derived from an EMBL/GenBank/DDBJ whole genome shotgun (WGS) entry which is preliminary data.</text>
</comment>
<feature type="repeat" description="ANK" evidence="3">
    <location>
        <begin position="811"/>
        <end position="843"/>
    </location>
</feature>
<dbReference type="Pfam" id="PF12796">
    <property type="entry name" value="Ank_2"/>
    <property type="match status" value="4"/>
</dbReference>
<evidence type="ECO:0000313" key="6">
    <source>
        <dbReference type="Proteomes" id="UP001519460"/>
    </source>
</evidence>
<feature type="region of interest" description="Disordered" evidence="4">
    <location>
        <begin position="983"/>
        <end position="1020"/>
    </location>
</feature>
<feature type="compositionally biased region" description="Basic and acidic residues" evidence="4">
    <location>
        <begin position="195"/>
        <end position="208"/>
    </location>
</feature>
<feature type="compositionally biased region" description="Low complexity" evidence="4">
    <location>
        <begin position="104"/>
        <end position="117"/>
    </location>
</feature>
<dbReference type="SUPFAM" id="SSF48403">
    <property type="entry name" value="Ankyrin repeat"/>
    <property type="match status" value="2"/>
</dbReference>
<feature type="compositionally biased region" description="Low complexity" evidence="4">
    <location>
        <begin position="1165"/>
        <end position="1175"/>
    </location>
</feature>
<proteinExistence type="predicted"/>
<feature type="repeat" description="ANK" evidence="3">
    <location>
        <begin position="777"/>
        <end position="809"/>
    </location>
</feature>
<evidence type="ECO:0000256" key="1">
    <source>
        <dbReference type="ARBA" id="ARBA00022737"/>
    </source>
</evidence>
<dbReference type="PROSITE" id="PS50297">
    <property type="entry name" value="ANK_REP_REGION"/>
    <property type="match status" value="7"/>
</dbReference>
<protein>
    <submittedName>
        <fullName evidence="5">Uncharacterized protein</fullName>
    </submittedName>
</protein>
<keyword evidence="2 3" id="KW-0040">ANK repeat</keyword>
<dbReference type="Pfam" id="PF00023">
    <property type="entry name" value="Ank"/>
    <property type="match status" value="1"/>
</dbReference>
<feature type="region of interest" description="Disordered" evidence="4">
    <location>
        <begin position="156"/>
        <end position="209"/>
    </location>
</feature>
<dbReference type="PANTHER" id="PTHR24198">
    <property type="entry name" value="ANKYRIN REPEAT AND PROTEIN KINASE DOMAIN-CONTAINING PROTEIN"/>
    <property type="match status" value="1"/>
</dbReference>
<feature type="compositionally biased region" description="Polar residues" evidence="4">
    <location>
        <begin position="156"/>
        <end position="165"/>
    </location>
</feature>
<keyword evidence="1" id="KW-0677">Repeat</keyword>
<dbReference type="InterPro" id="IPR002110">
    <property type="entry name" value="Ankyrin_rpt"/>
</dbReference>
<feature type="repeat" description="ANK" evidence="3">
    <location>
        <begin position="1052"/>
        <end position="1075"/>
    </location>
</feature>
<feature type="compositionally biased region" description="Low complexity" evidence="4">
    <location>
        <begin position="166"/>
        <end position="183"/>
    </location>
</feature>
<dbReference type="Gene3D" id="1.25.40.20">
    <property type="entry name" value="Ankyrin repeat-containing domain"/>
    <property type="match status" value="4"/>
</dbReference>
<feature type="repeat" description="ANK" evidence="3">
    <location>
        <begin position="859"/>
        <end position="891"/>
    </location>
</feature>
<dbReference type="PANTHER" id="PTHR24198:SF165">
    <property type="entry name" value="ANKYRIN REPEAT-CONTAINING PROTEIN-RELATED"/>
    <property type="match status" value="1"/>
</dbReference>
<feature type="compositionally biased region" description="Polar residues" evidence="4">
    <location>
        <begin position="184"/>
        <end position="194"/>
    </location>
</feature>
<evidence type="ECO:0000256" key="4">
    <source>
        <dbReference type="SAM" id="MobiDB-lite"/>
    </source>
</evidence>
<evidence type="ECO:0000313" key="5">
    <source>
        <dbReference type="EMBL" id="KAK7501383.1"/>
    </source>
</evidence>
<dbReference type="SMART" id="SM00248">
    <property type="entry name" value="ANK"/>
    <property type="match status" value="13"/>
</dbReference>
<dbReference type="EMBL" id="JACVVK020000032">
    <property type="protein sequence ID" value="KAK7501383.1"/>
    <property type="molecule type" value="Genomic_DNA"/>
</dbReference>
<dbReference type="InterPro" id="IPR036770">
    <property type="entry name" value="Ankyrin_rpt-contain_sf"/>
</dbReference>
<feature type="region of interest" description="Disordered" evidence="4">
    <location>
        <begin position="1"/>
        <end position="25"/>
    </location>
</feature>
<evidence type="ECO:0000256" key="3">
    <source>
        <dbReference type="PROSITE-ProRule" id="PRU00023"/>
    </source>
</evidence>
<dbReference type="AlphaFoldDB" id="A0ABD0LPH5"/>
<evidence type="ECO:0000256" key="2">
    <source>
        <dbReference type="ARBA" id="ARBA00023043"/>
    </source>
</evidence>
<gene>
    <name evidence="5" type="ORF">BaRGS_00007508</name>
</gene>